<evidence type="ECO:0000313" key="1">
    <source>
        <dbReference type="EMBL" id="QJA59598.1"/>
    </source>
</evidence>
<organism evidence="2">
    <name type="scientific">viral metagenome</name>
    <dbReference type="NCBI Taxonomy" id="1070528"/>
    <lineage>
        <taxon>unclassified sequences</taxon>
        <taxon>metagenomes</taxon>
        <taxon>organismal metagenomes</taxon>
    </lineage>
</organism>
<name>A0A6M3JN91_9ZZZZ</name>
<dbReference type="EMBL" id="MT141376">
    <property type="protein sequence ID" value="QJA59598.1"/>
    <property type="molecule type" value="Genomic_DNA"/>
</dbReference>
<accession>A0A6M3JN91</accession>
<evidence type="ECO:0000313" key="2">
    <source>
        <dbReference type="EMBL" id="QJA71574.1"/>
    </source>
</evidence>
<gene>
    <name evidence="2" type="ORF">MM415A03136_0003</name>
    <name evidence="1" type="ORF">MM415B01264_0018</name>
</gene>
<sequence>MRLEIDIVDLRGRSCPAVLTTEHSMSCYGEPVLLIAGDPYSAREAPIVIRHDMGVEVVQGEAVEVLREAPEIADMIDRWCDAVSAGGTYLSGQYHPRVVAALRAARVRLPEWRP</sequence>
<proteinExistence type="predicted"/>
<dbReference type="AlphaFoldDB" id="A0A6M3JN91"/>
<reference evidence="2" key="1">
    <citation type="submission" date="2020-03" db="EMBL/GenBank/DDBJ databases">
        <title>The deep terrestrial virosphere.</title>
        <authorList>
            <person name="Holmfeldt K."/>
            <person name="Nilsson E."/>
            <person name="Simone D."/>
            <person name="Lopez-Fernandez M."/>
            <person name="Wu X."/>
            <person name="de Brujin I."/>
            <person name="Lundin D."/>
            <person name="Andersson A."/>
            <person name="Bertilsson S."/>
            <person name="Dopson M."/>
        </authorList>
    </citation>
    <scope>NUCLEOTIDE SEQUENCE</scope>
    <source>
        <strain evidence="2">MM415A03136</strain>
        <strain evidence="1">MM415B01264</strain>
    </source>
</reference>
<dbReference type="EMBL" id="MT141883">
    <property type="protein sequence ID" value="QJA71574.1"/>
    <property type="molecule type" value="Genomic_DNA"/>
</dbReference>
<protein>
    <submittedName>
        <fullName evidence="2">Uncharacterized protein</fullName>
    </submittedName>
</protein>